<feature type="domain" description="Exocyst complex component Sec3 PIP2-binding N-terminal" evidence="2">
    <location>
        <begin position="151"/>
        <end position="252"/>
    </location>
</feature>
<evidence type="ECO:0000313" key="3">
    <source>
        <dbReference type="EMBL" id="EFE31757.1"/>
    </source>
</evidence>
<reference evidence="4" key="1">
    <citation type="journal article" date="2011" name="Genome Biol.">
        <title>Comparative and functional genomics provide insights into the pathogenicity of dermatophytic fungi.</title>
        <authorList>
            <person name="Burmester A."/>
            <person name="Shelest E."/>
            <person name="Gloeckner G."/>
            <person name="Heddergott C."/>
            <person name="Schindler S."/>
            <person name="Staib P."/>
            <person name="Heidel A."/>
            <person name="Felder M."/>
            <person name="Petzold A."/>
            <person name="Szafranski K."/>
            <person name="Feuermann M."/>
            <person name="Pedruzzi I."/>
            <person name="Priebe S."/>
            <person name="Groth M."/>
            <person name="Winkler R."/>
            <person name="Li W."/>
            <person name="Kniemeyer O."/>
            <person name="Schroeckh V."/>
            <person name="Hertweck C."/>
            <person name="Hube B."/>
            <person name="White T.C."/>
            <person name="Platzer M."/>
            <person name="Guthke R."/>
            <person name="Heitman J."/>
            <person name="Woestemeyer J."/>
            <person name="Zipfel P.F."/>
            <person name="Monod M."/>
            <person name="Brakhage A.A."/>
        </authorList>
    </citation>
    <scope>NUCLEOTIDE SEQUENCE [LARGE SCALE GENOMIC DNA]</scope>
    <source>
        <strain evidence="4">ATCC MYA-4681 / CBS 112371</strain>
    </source>
</reference>
<dbReference type="RefSeq" id="XP_003012397.1">
    <property type="nucleotide sequence ID" value="XM_003012351.1"/>
</dbReference>
<comment type="caution">
    <text evidence="3">The sequence shown here is derived from an EMBL/GenBank/DDBJ whole genome shotgun (WGS) entry which is preliminary data.</text>
</comment>
<sequence>MKKAVDDVPYGDATSPEATAKTKQQDETNSTIAIQKPHGRELDGLVADANTFPFSGDMSSRDRSRGRPAGASPRQERRGGGEMRNGSGPMHPSSGSSRAERFEDEKRRIINSCFSKKDADGSTLESYITHIRITEDAAYPSAPPPTTSPPENKKPRAIIVSVRKSGRVRMHKSRENSDGSFSIGKTWTLDDLSRIQIYDHLTPSSQIEQQQKSWAADLGFIVTITKPYYWTAATSKERDFFIGSLVKIYKKYTGGRVPELVGLDPNEKEALVGSLPLVSKPPPQSQSQSQASPQSQPPSRGQDPRLMHGMNPRSQSPSTGPNRSQSPYSNLPPSRDGPPDMRKQPSREQFLQNKPSQDQMPRAPPPTTLLPRIPGDGSNNNAASNLPPKPPLQTPPVEPPSRQLGDAPSTENLVPSPVTSEHQILPNRTYKPMPLSPVSDGGLLPNKVYTPMPAPAPSPKSEDRPQPYGQGKQHQSSLDSGDISPFSKPVQTRPSTSESSLPASLRPAFDRSPSYDQKSIRSVKSNDGEEDRYKAVPPPRESPKVELPPAVKDVPQPEPPKIRPPAINGDFAADMEKALAGRATPEPPSEPLMKTESSPEQPKPPVINIPPAAASSASLPEPGPEPEPEVETHRRGLGPMMKSKGGAKDVANVLRKAANAYNAFKPRAGGAAERLRAAREKEKSEGPDGITGVVPAPLQRGINAETTTAAAAATKPPTTEPPKVQVTDSSTGKEVSFDRSTTSADSSSLKRKETKPVKAPREDNTKKCCSALGIDPAVLGGRGVEFDWLLTDLGWDGRLGKDKGIEALEAEIRREIGRVQASSWLSQLQSSHDGRVDQLAKLFDRAMEECDELDGLLTLYSHELDTLSEDVNYIESQGQGLQTRLANQRLLQSEIQSRLKSNGSSH</sequence>
<dbReference type="PANTHER" id="PTHR16092">
    <property type="entry name" value="SEC3/SYNTAXIN-RELATED"/>
    <property type="match status" value="1"/>
</dbReference>
<feature type="region of interest" description="Disordered" evidence="1">
    <location>
        <begin position="275"/>
        <end position="646"/>
    </location>
</feature>
<dbReference type="OMA" id="YSHELDT"/>
<feature type="compositionally biased region" description="Polar residues" evidence="1">
    <location>
        <begin position="489"/>
        <end position="502"/>
    </location>
</feature>
<name>D4AYT7_ARTBC</name>
<feature type="compositionally biased region" description="Low complexity" evidence="1">
    <location>
        <begin position="285"/>
        <end position="299"/>
    </location>
</feature>
<dbReference type="Proteomes" id="UP000008866">
    <property type="component" value="Unassembled WGS sequence"/>
</dbReference>
<feature type="region of interest" description="Disordered" evidence="1">
    <location>
        <begin position="1"/>
        <end position="102"/>
    </location>
</feature>
<keyword evidence="4" id="KW-1185">Reference proteome</keyword>
<protein>
    <submittedName>
        <fullName evidence="3">Exocyst complex component Sec3, putative</fullName>
    </submittedName>
</protein>
<feature type="compositionally biased region" description="Basic and acidic residues" evidence="1">
    <location>
        <begin position="337"/>
        <end position="346"/>
    </location>
</feature>
<dbReference type="Pfam" id="PF09763">
    <property type="entry name" value="Sec3_CC"/>
    <property type="match status" value="1"/>
</dbReference>
<dbReference type="InterPro" id="IPR019160">
    <property type="entry name" value="Sec3_CC"/>
</dbReference>
<feature type="compositionally biased region" description="Basic and acidic residues" evidence="1">
    <location>
        <begin position="524"/>
        <end position="534"/>
    </location>
</feature>
<feature type="compositionally biased region" description="Low complexity" evidence="1">
    <location>
        <begin position="609"/>
        <end position="620"/>
    </location>
</feature>
<dbReference type="EMBL" id="ABSU01000019">
    <property type="protein sequence ID" value="EFE31757.1"/>
    <property type="molecule type" value="Genomic_DNA"/>
</dbReference>
<dbReference type="PANTHER" id="PTHR16092:SF14">
    <property type="entry name" value="EXOCYST COMPLEX COMPONENT 1 ISOFORM X1"/>
    <property type="match status" value="1"/>
</dbReference>
<feature type="compositionally biased region" description="Basic and acidic residues" evidence="1">
    <location>
        <begin position="748"/>
        <end position="763"/>
    </location>
</feature>
<accession>D4AYT7</accession>
<dbReference type="KEGG" id="abe:ARB_01356"/>
<dbReference type="CDD" id="cd13315">
    <property type="entry name" value="PH_Sec3"/>
    <property type="match status" value="1"/>
</dbReference>
<feature type="compositionally biased region" description="Polar residues" evidence="1">
    <location>
        <begin position="726"/>
        <end position="747"/>
    </location>
</feature>
<dbReference type="Gene3D" id="2.30.29.90">
    <property type="match status" value="1"/>
</dbReference>
<dbReference type="GO" id="GO:0005546">
    <property type="term" value="F:phosphatidylinositol-4,5-bisphosphate binding"/>
    <property type="evidence" value="ECO:0007669"/>
    <property type="project" value="TreeGrafter"/>
</dbReference>
<organism evidence="3 4">
    <name type="scientific">Arthroderma benhamiae (strain ATCC MYA-4681 / CBS 112371)</name>
    <name type="common">Trichophyton mentagrophytes</name>
    <dbReference type="NCBI Taxonomy" id="663331"/>
    <lineage>
        <taxon>Eukaryota</taxon>
        <taxon>Fungi</taxon>
        <taxon>Dikarya</taxon>
        <taxon>Ascomycota</taxon>
        <taxon>Pezizomycotina</taxon>
        <taxon>Eurotiomycetes</taxon>
        <taxon>Eurotiomycetidae</taxon>
        <taxon>Onygenales</taxon>
        <taxon>Arthrodermataceae</taxon>
        <taxon>Trichophyton</taxon>
    </lineage>
</organism>
<evidence type="ECO:0000256" key="1">
    <source>
        <dbReference type="SAM" id="MobiDB-lite"/>
    </source>
</evidence>
<dbReference type="HOGENOM" id="CLU_016906_0_0_1"/>
<dbReference type="GO" id="GO:0006893">
    <property type="term" value="P:Golgi to plasma membrane transport"/>
    <property type="evidence" value="ECO:0007669"/>
    <property type="project" value="TreeGrafter"/>
</dbReference>
<dbReference type="eggNOG" id="ENOG502QSCI">
    <property type="taxonomic scope" value="Eukaryota"/>
</dbReference>
<feature type="compositionally biased region" description="Polar residues" evidence="1">
    <location>
        <begin position="347"/>
        <end position="359"/>
    </location>
</feature>
<feature type="compositionally biased region" description="Polar residues" evidence="1">
    <location>
        <begin position="312"/>
        <end position="332"/>
    </location>
</feature>
<dbReference type="STRING" id="663331.D4AYT7"/>
<feature type="compositionally biased region" description="Pro residues" evidence="1">
    <location>
        <begin position="387"/>
        <end position="399"/>
    </location>
</feature>
<dbReference type="AlphaFoldDB" id="D4AYT7"/>
<proteinExistence type="predicted"/>
<dbReference type="SMART" id="SM01313">
    <property type="entry name" value="Sec3-PIP2_bind"/>
    <property type="match status" value="1"/>
</dbReference>
<dbReference type="GO" id="GO:0000145">
    <property type="term" value="C:exocyst"/>
    <property type="evidence" value="ECO:0007669"/>
    <property type="project" value="InterPro"/>
</dbReference>
<dbReference type="FunFam" id="2.30.29.90:FF:000003">
    <property type="entry name" value="Exocyst complex component Sec3"/>
    <property type="match status" value="1"/>
</dbReference>
<feature type="compositionally biased region" description="Low complexity" evidence="1">
    <location>
        <begin position="86"/>
        <end position="97"/>
    </location>
</feature>
<feature type="compositionally biased region" description="Basic and acidic residues" evidence="1">
    <location>
        <begin position="673"/>
        <end position="686"/>
    </location>
</feature>
<feature type="compositionally biased region" description="Polar residues" evidence="1">
    <location>
        <begin position="409"/>
        <end position="422"/>
    </location>
</feature>
<gene>
    <name evidence="3" type="ORF">ARB_01356</name>
</gene>
<evidence type="ECO:0000259" key="2">
    <source>
        <dbReference type="SMART" id="SM01313"/>
    </source>
</evidence>
<evidence type="ECO:0000313" key="4">
    <source>
        <dbReference type="Proteomes" id="UP000008866"/>
    </source>
</evidence>
<dbReference type="InterPro" id="IPR028258">
    <property type="entry name" value="Sec3-PIP2_bind"/>
</dbReference>
<feature type="compositionally biased region" description="Polar residues" evidence="1">
    <location>
        <begin position="514"/>
        <end position="523"/>
    </location>
</feature>
<dbReference type="Pfam" id="PF15277">
    <property type="entry name" value="Sec3-PIP2_bind"/>
    <property type="match status" value="1"/>
</dbReference>
<dbReference type="GeneID" id="9520046"/>
<dbReference type="GO" id="GO:0006887">
    <property type="term" value="P:exocytosis"/>
    <property type="evidence" value="ECO:0007669"/>
    <property type="project" value="InterPro"/>
</dbReference>
<dbReference type="GO" id="GO:0005886">
    <property type="term" value="C:plasma membrane"/>
    <property type="evidence" value="ECO:0007669"/>
    <property type="project" value="TreeGrafter"/>
</dbReference>
<feature type="region of interest" description="Disordered" evidence="1">
    <location>
        <begin position="667"/>
        <end position="763"/>
    </location>
</feature>
<feature type="compositionally biased region" description="Low complexity" evidence="1">
    <location>
        <begin position="704"/>
        <end position="723"/>
    </location>
</feature>